<keyword evidence="3" id="KW-0238">DNA-binding</keyword>
<dbReference type="InterPro" id="IPR036390">
    <property type="entry name" value="WH_DNA-bd_sf"/>
</dbReference>
<organism evidence="6 7">
    <name type="scientific">Aquincola tertiaricarbonis</name>
    <dbReference type="NCBI Taxonomy" id="391953"/>
    <lineage>
        <taxon>Bacteria</taxon>
        <taxon>Pseudomonadati</taxon>
        <taxon>Pseudomonadota</taxon>
        <taxon>Betaproteobacteria</taxon>
        <taxon>Burkholderiales</taxon>
        <taxon>Sphaerotilaceae</taxon>
        <taxon>Aquincola</taxon>
    </lineage>
</organism>
<dbReference type="PANTHER" id="PTHR30346:SF28">
    <property type="entry name" value="HTH-TYPE TRANSCRIPTIONAL REGULATOR CYNR"/>
    <property type="match status" value="1"/>
</dbReference>
<reference evidence="6" key="1">
    <citation type="submission" date="2022-05" db="EMBL/GenBank/DDBJ databases">
        <title>An RpoN-dependent PEP-CTERM gene is involved in floc formation of an Aquincola tertiaricarbonis strain.</title>
        <authorList>
            <person name="Qiu D."/>
            <person name="Xia M."/>
        </authorList>
    </citation>
    <scope>NUCLEOTIDE SEQUENCE</scope>
    <source>
        <strain evidence="6">RN12</strain>
    </source>
</reference>
<dbReference type="PROSITE" id="PS50931">
    <property type="entry name" value="HTH_LYSR"/>
    <property type="match status" value="1"/>
</dbReference>
<evidence type="ECO:0000313" key="6">
    <source>
        <dbReference type="EMBL" id="URI11537.1"/>
    </source>
</evidence>
<dbReference type="InterPro" id="IPR036388">
    <property type="entry name" value="WH-like_DNA-bd_sf"/>
</dbReference>
<dbReference type="EMBL" id="CP097636">
    <property type="protein sequence ID" value="URI11537.1"/>
    <property type="molecule type" value="Genomic_DNA"/>
</dbReference>
<dbReference type="InterPro" id="IPR005119">
    <property type="entry name" value="LysR_subst-bd"/>
</dbReference>
<dbReference type="RefSeq" id="WP_250199731.1">
    <property type="nucleotide sequence ID" value="NZ_CP097636.1"/>
</dbReference>
<name>A0ABY4SHD0_AQUTE</name>
<evidence type="ECO:0000256" key="1">
    <source>
        <dbReference type="ARBA" id="ARBA00009437"/>
    </source>
</evidence>
<evidence type="ECO:0000259" key="5">
    <source>
        <dbReference type="PROSITE" id="PS50931"/>
    </source>
</evidence>
<dbReference type="Gene3D" id="3.40.190.10">
    <property type="entry name" value="Periplasmic binding protein-like II"/>
    <property type="match status" value="2"/>
</dbReference>
<dbReference type="Pfam" id="PF00126">
    <property type="entry name" value="HTH_1"/>
    <property type="match status" value="1"/>
</dbReference>
<keyword evidence="7" id="KW-1185">Reference proteome</keyword>
<sequence length="307" mass="33024">MDLRQLTYFVAVAETGHLGRAAERLNLSQPPLTRQIQHLEDELGVKLFHRSSRGMALTAAGQQLLQHARTLLALTDQAVQQTQLAARGEIGRLDVGLYGSAIFGLVPQVLSAFRSTHPDVELVLHHAQTPAQIPALRQGRVLLVFERLLPEEHDIEVTLVGREQLLLALAADHPLAAKPSVDVTSLNGQTLIIGSSPSAAANALALCRAHGFEPRFAPPASDVVTATLLAATGVGVTLVPESMTHVHYPGVAYRPLLSCVPAYMDLHCFYLRGTQSPLLDAMLETVAQVRRKLSRRAAGASDALPTP</sequence>
<dbReference type="InterPro" id="IPR000847">
    <property type="entry name" value="LysR_HTH_N"/>
</dbReference>
<keyword evidence="2" id="KW-0805">Transcription regulation</keyword>
<protein>
    <submittedName>
        <fullName evidence="6">LysR substrate-binding domain-containing protein</fullName>
    </submittedName>
</protein>
<dbReference type="SUPFAM" id="SSF46785">
    <property type="entry name" value="Winged helix' DNA-binding domain"/>
    <property type="match status" value="1"/>
</dbReference>
<dbReference type="Proteomes" id="UP001056201">
    <property type="component" value="Chromosome 2"/>
</dbReference>
<accession>A0ABY4SHD0</accession>
<comment type="similarity">
    <text evidence="1">Belongs to the LysR transcriptional regulatory family.</text>
</comment>
<evidence type="ECO:0000313" key="7">
    <source>
        <dbReference type="Proteomes" id="UP001056201"/>
    </source>
</evidence>
<proteinExistence type="inferred from homology"/>
<evidence type="ECO:0000256" key="2">
    <source>
        <dbReference type="ARBA" id="ARBA00023015"/>
    </source>
</evidence>
<dbReference type="Gene3D" id="1.10.10.10">
    <property type="entry name" value="Winged helix-like DNA-binding domain superfamily/Winged helix DNA-binding domain"/>
    <property type="match status" value="1"/>
</dbReference>
<feature type="domain" description="HTH lysR-type" evidence="5">
    <location>
        <begin position="1"/>
        <end position="58"/>
    </location>
</feature>
<gene>
    <name evidence="6" type="ORF">MW290_21600</name>
</gene>
<keyword evidence="4" id="KW-0804">Transcription</keyword>
<dbReference type="PRINTS" id="PR00039">
    <property type="entry name" value="HTHLYSR"/>
</dbReference>
<dbReference type="Pfam" id="PF03466">
    <property type="entry name" value="LysR_substrate"/>
    <property type="match status" value="1"/>
</dbReference>
<dbReference type="PANTHER" id="PTHR30346">
    <property type="entry name" value="TRANSCRIPTIONAL DUAL REGULATOR HCAR-RELATED"/>
    <property type="match status" value="1"/>
</dbReference>
<dbReference type="SUPFAM" id="SSF53850">
    <property type="entry name" value="Periplasmic binding protein-like II"/>
    <property type="match status" value="1"/>
</dbReference>
<evidence type="ECO:0000256" key="3">
    <source>
        <dbReference type="ARBA" id="ARBA00023125"/>
    </source>
</evidence>
<evidence type="ECO:0000256" key="4">
    <source>
        <dbReference type="ARBA" id="ARBA00023163"/>
    </source>
</evidence>